<dbReference type="Proteomes" id="UP000317494">
    <property type="component" value="Unassembled WGS sequence"/>
</dbReference>
<gene>
    <name evidence="6" type="ORF">SeLEV6574_g03706</name>
    <name evidence="5" type="ORF">SeMB42_g05289</name>
</gene>
<dbReference type="Gene3D" id="2.130.10.10">
    <property type="entry name" value="YVTN repeat-like/Quinoprotein amine dehydrogenase"/>
    <property type="match status" value="2"/>
</dbReference>
<dbReference type="Proteomes" id="UP000320475">
    <property type="component" value="Unassembled WGS sequence"/>
</dbReference>
<feature type="compositionally biased region" description="Basic and acidic residues" evidence="4">
    <location>
        <begin position="401"/>
        <end position="413"/>
    </location>
</feature>
<evidence type="ECO:0000256" key="2">
    <source>
        <dbReference type="ARBA" id="ARBA00022737"/>
    </source>
</evidence>
<feature type="region of interest" description="Disordered" evidence="4">
    <location>
        <begin position="228"/>
        <end position="277"/>
    </location>
</feature>
<feature type="region of interest" description="Disordered" evidence="4">
    <location>
        <begin position="363"/>
        <end position="419"/>
    </location>
</feature>
<dbReference type="STRING" id="286115.A0A507D2L9"/>
<organism evidence="6 8">
    <name type="scientific">Synchytrium endobioticum</name>
    <dbReference type="NCBI Taxonomy" id="286115"/>
    <lineage>
        <taxon>Eukaryota</taxon>
        <taxon>Fungi</taxon>
        <taxon>Fungi incertae sedis</taxon>
        <taxon>Chytridiomycota</taxon>
        <taxon>Chytridiomycota incertae sedis</taxon>
        <taxon>Chytridiomycetes</taxon>
        <taxon>Synchytriales</taxon>
        <taxon>Synchytriaceae</taxon>
        <taxon>Synchytrium</taxon>
    </lineage>
</organism>
<dbReference type="InterPro" id="IPR019775">
    <property type="entry name" value="WD40_repeat_CS"/>
</dbReference>
<evidence type="ECO:0000313" key="5">
    <source>
        <dbReference type="EMBL" id="TPX42078.1"/>
    </source>
</evidence>
<protein>
    <submittedName>
        <fullName evidence="6">Uncharacterized protein</fullName>
    </submittedName>
</protein>
<reference evidence="7 8" key="1">
    <citation type="journal article" date="2019" name="Sci. Rep.">
        <title>Comparative genomics of chytrid fungi reveal insights into the obligate biotrophic and pathogenic lifestyle of Synchytrium endobioticum.</title>
        <authorList>
            <person name="van de Vossenberg B.T.L.H."/>
            <person name="Warris S."/>
            <person name="Nguyen H.D.T."/>
            <person name="van Gent-Pelzer M.P.E."/>
            <person name="Joly D.L."/>
            <person name="van de Geest H.C."/>
            <person name="Bonants P.J.M."/>
            <person name="Smith D.S."/>
            <person name="Levesque C.A."/>
            <person name="van der Lee T.A.J."/>
        </authorList>
    </citation>
    <scope>NUCLEOTIDE SEQUENCE [LARGE SCALE GENOMIC DNA]</scope>
    <source>
        <strain evidence="6 8">LEV6574</strain>
        <strain evidence="5 7">MB42</strain>
    </source>
</reference>
<dbReference type="VEuPathDB" id="FungiDB:SeMB42_g05289"/>
<keyword evidence="7" id="KW-1185">Reference proteome</keyword>
<dbReference type="PANTHER" id="PTHR19848:SF8">
    <property type="entry name" value="F-BOX AND WD REPEAT DOMAIN CONTAINING 7"/>
    <property type="match status" value="1"/>
</dbReference>
<name>A0A507D2L9_9FUNG</name>
<evidence type="ECO:0000313" key="8">
    <source>
        <dbReference type="Proteomes" id="UP000320475"/>
    </source>
</evidence>
<evidence type="ECO:0000256" key="1">
    <source>
        <dbReference type="ARBA" id="ARBA00022574"/>
    </source>
</evidence>
<evidence type="ECO:0000256" key="4">
    <source>
        <dbReference type="SAM" id="MobiDB-lite"/>
    </source>
</evidence>
<dbReference type="EMBL" id="QEAN01000246">
    <property type="protein sequence ID" value="TPX42078.1"/>
    <property type="molecule type" value="Genomic_DNA"/>
</dbReference>
<feature type="repeat" description="WD" evidence="3">
    <location>
        <begin position="758"/>
        <end position="790"/>
    </location>
</feature>
<dbReference type="PROSITE" id="PS00678">
    <property type="entry name" value="WD_REPEATS_1"/>
    <property type="match status" value="1"/>
</dbReference>
<dbReference type="SMART" id="SM00320">
    <property type="entry name" value="WD40"/>
    <property type="match status" value="7"/>
</dbReference>
<proteinExistence type="predicted"/>
<evidence type="ECO:0000313" key="6">
    <source>
        <dbReference type="EMBL" id="TPX45716.1"/>
    </source>
</evidence>
<dbReference type="CDD" id="cd00200">
    <property type="entry name" value="WD40"/>
    <property type="match status" value="1"/>
</dbReference>
<dbReference type="Pfam" id="PF00400">
    <property type="entry name" value="WD40"/>
    <property type="match status" value="4"/>
</dbReference>
<dbReference type="PRINTS" id="PR00320">
    <property type="entry name" value="GPROTEINBRPT"/>
</dbReference>
<sequence length="931" mass="102773">MAEALKAIYSLYYIHKSSPTPFLTHLFKTFDPTISKSLTSSIKYYGNAASSSSHDTKSIGGPPSANMLLDYRSALDALHDWVWGWEVNATTDIDDEDAAEGQRHHRNSTERKQQRVARVIRMHENASERAEAEKIITTFVTLLTLSRRALRALYMDIEKSIPRIGSPDLFEDLFGKTDDAYDTAESERVWAHRKSSDHSNGHGAGDSTDSLDIVHQATLMLQREKGVTVRAVRTGDDSATGSDNPDSEVPQAEALGAEGDPQDDDYVPPPGFGQLRSGASRMSFLRPIPFGSNNQNTSFDSAPSCQGSSLTNYERNGVHANTVARTSNPKLPAIEDKPVLNASTRKKSQAELFKEVRRLSLANRDKRKSSDTAMMNPESRIHGLSPMSTSSESILSSGRSTPEENHRAVEASEKTQSSLTRKLIAEQARPANLEEMTSQSLGQLMSSGYAATQQCNKPNHDLFVVRRHIDRVLSEIDKATDLTLTCASSIIVILALSEATNDIEIYSRHLAQAHEIANEFVASLMKCLLDVLIRESPAGGVDSDDVKDLGLLADRLKAIYEDRLEEYYASVKATAETMNGPVQQDDDTLQGLSQPPTRQLKHPKLRKFDVKFALLHNLLAAVDVYVFPCAIRAHTEGCKSAQCSRLGPNLWLTSGYDCMIKIHDLDDGKQLAQYAGHTTIVTSARFAKEETVIVSSSFDKVVRMWNSTAATCDRILSGHVDAVTCCDVSVDNRFIVTASTDLTVKMWDFNSGECLSTIKRHTKWVKVVRFTPDARCFLSGGLDKRIFVWDTKAVLHSRDNTNNNNNKPVQPLRIFEIHAGSILDIVLHRPNYMLSCAKDGFIKLHDYSTGLQLLNLSMMPSWSSCLAFAPGGEYFAAGSQDSTVTIFKTITGERVRRLRILNGGVLCVAFANNVSMLAVGTVEGFLQLLPL</sequence>
<feature type="repeat" description="WD" evidence="3">
    <location>
        <begin position="674"/>
        <end position="706"/>
    </location>
</feature>
<dbReference type="SUPFAM" id="SSF50978">
    <property type="entry name" value="WD40 repeat-like"/>
    <property type="match status" value="1"/>
</dbReference>
<dbReference type="InterPro" id="IPR036322">
    <property type="entry name" value="WD40_repeat_dom_sf"/>
</dbReference>
<dbReference type="PANTHER" id="PTHR19848">
    <property type="entry name" value="WD40 REPEAT PROTEIN"/>
    <property type="match status" value="1"/>
</dbReference>
<keyword evidence="2" id="KW-0677">Repeat</keyword>
<feature type="compositionally biased region" description="Polar residues" evidence="4">
    <location>
        <begin position="386"/>
        <end position="400"/>
    </location>
</feature>
<evidence type="ECO:0000313" key="7">
    <source>
        <dbReference type="Proteomes" id="UP000317494"/>
    </source>
</evidence>
<dbReference type="InterPro" id="IPR001680">
    <property type="entry name" value="WD40_rpt"/>
</dbReference>
<dbReference type="InterPro" id="IPR015943">
    <property type="entry name" value="WD40/YVTN_repeat-like_dom_sf"/>
</dbReference>
<dbReference type="AlphaFoldDB" id="A0A507D2L9"/>
<accession>A0A507D2L9</accession>
<dbReference type="PROSITE" id="PS50082">
    <property type="entry name" value="WD_REPEATS_2"/>
    <property type="match status" value="3"/>
</dbReference>
<dbReference type="OrthoDB" id="538223at2759"/>
<feature type="repeat" description="WD" evidence="3">
    <location>
        <begin position="716"/>
        <end position="757"/>
    </location>
</feature>
<keyword evidence="1 3" id="KW-0853">WD repeat</keyword>
<dbReference type="PROSITE" id="PS50294">
    <property type="entry name" value="WD_REPEATS_REGION"/>
    <property type="match status" value="3"/>
</dbReference>
<dbReference type="EMBL" id="QEAM01000132">
    <property type="protein sequence ID" value="TPX45716.1"/>
    <property type="molecule type" value="Genomic_DNA"/>
</dbReference>
<evidence type="ECO:0000256" key="3">
    <source>
        <dbReference type="PROSITE-ProRule" id="PRU00221"/>
    </source>
</evidence>
<dbReference type="InterPro" id="IPR020472">
    <property type="entry name" value="WD40_PAC1"/>
</dbReference>
<comment type="caution">
    <text evidence="6">The sequence shown here is derived from an EMBL/GenBank/DDBJ whole genome shotgun (WGS) entry which is preliminary data.</text>
</comment>